<reference evidence="3 4" key="1">
    <citation type="submission" date="2018-06" db="EMBL/GenBank/DDBJ databases">
        <title>Genomic Encyclopedia of Type Strains, Phase IV (KMG-IV): sequencing the most valuable type-strain genomes for metagenomic binning, comparative biology and taxonomic classification.</title>
        <authorList>
            <person name="Goeker M."/>
        </authorList>
    </citation>
    <scope>NUCLEOTIDE SEQUENCE [LARGE SCALE GENOMIC DNA]</scope>
    <source>
        <strain evidence="3 4">DSM 44599</strain>
    </source>
</reference>
<keyword evidence="1 3" id="KW-0238">DNA-binding</keyword>
<protein>
    <submittedName>
        <fullName evidence="3">DNA-binding XRE family transcriptional regulator</fullName>
    </submittedName>
</protein>
<sequence>MALQDATRVGATIRAIRTKSGLSGADLARQAGVAPSHLANIESGRRGCTLDLARRIARALDVELNAITTERDSD</sequence>
<dbReference type="PROSITE" id="PS50943">
    <property type="entry name" value="HTH_CROC1"/>
    <property type="match status" value="1"/>
</dbReference>
<dbReference type="Gene3D" id="1.10.260.40">
    <property type="entry name" value="lambda repressor-like DNA-binding domains"/>
    <property type="match status" value="1"/>
</dbReference>
<dbReference type="InterPro" id="IPR001387">
    <property type="entry name" value="Cro/C1-type_HTH"/>
</dbReference>
<dbReference type="Pfam" id="PF01381">
    <property type="entry name" value="HTH_3"/>
    <property type="match status" value="1"/>
</dbReference>
<dbReference type="InterPro" id="IPR010982">
    <property type="entry name" value="Lambda_DNA-bd_dom_sf"/>
</dbReference>
<dbReference type="PANTHER" id="PTHR46797">
    <property type="entry name" value="HTH-TYPE TRANSCRIPTIONAL REGULATOR"/>
    <property type="match status" value="1"/>
</dbReference>
<evidence type="ECO:0000259" key="2">
    <source>
        <dbReference type="PROSITE" id="PS50943"/>
    </source>
</evidence>
<comment type="caution">
    <text evidence="3">The sequence shown here is derived from an EMBL/GenBank/DDBJ whole genome shotgun (WGS) entry which is preliminary data.</text>
</comment>
<dbReference type="RefSeq" id="WP_067510957.1">
    <property type="nucleotide sequence ID" value="NZ_CP107943.1"/>
</dbReference>
<organism evidence="3 4">
    <name type="scientific">Nocardia puris</name>
    <dbReference type="NCBI Taxonomy" id="208602"/>
    <lineage>
        <taxon>Bacteria</taxon>
        <taxon>Bacillati</taxon>
        <taxon>Actinomycetota</taxon>
        <taxon>Actinomycetes</taxon>
        <taxon>Mycobacteriales</taxon>
        <taxon>Nocardiaceae</taxon>
        <taxon>Nocardia</taxon>
    </lineage>
</organism>
<dbReference type="STRING" id="1210090.GCA_001613185_04248"/>
<proteinExistence type="predicted"/>
<dbReference type="Proteomes" id="UP000252586">
    <property type="component" value="Unassembled WGS sequence"/>
</dbReference>
<gene>
    <name evidence="3" type="ORF">DFR74_10140</name>
</gene>
<evidence type="ECO:0000313" key="4">
    <source>
        <dbReference type="Proteomes" id="UP000252586"/>
    </source>
</evidence>
<dbReference type="AlphaFoldDB" id="A0A366E2K5"/>
<dbReference type="GO" id="GO:0003700">
    <property type="term" value="F:DNA-binding transcription factor activity"/>
    <property type="evidence" value="ECO:0007669"/>
    <property type="project" value="TreeGrafter"/>
</dbReference>
<keyword evidence="4" id="KW-1185">Reference proteome</keyword>
<dbReference type="InterPro" id="IPR050807">
    <property type="entry name" value="TransReg_Diox_bact_type"/>
</dbReference>
<dbReference type="SMART" id="SM00530">
    <property type="entry name" value="HTH_XRE"/>
    <property type="match status" value="1"/>
</dbReference>
<dbReference type="PANTHER" id="PTHR46797:SF1">
    <property type="entry name" value="METHYLPHOSPHONATE SYNTHASE"/>
    <property type="match status" value="1"/>
</dbReference>
<dbReference type="EMBL" id="QNRE01000001">
    <property type="protein sequence ID" value="RBO96029.1"/>
    <property type="molecule type" value="Genomic_DNA"/>
</dbReference>
<dbReference type="GO" id="GO:0005829">
    <property type="term" value="C:cytosol"/>
    <property type="evidence" value="ECO:0007669"/>
    <property type="project" value="TreeGrafter"/>
</dbReference>
<dbReference type="OrthoDB" id="4414547at2"/>
<name>A0A366E2K5_9NOCA</name>
<dbReference type="CDD" id="cd00093">
    <property type="entry name" value="HTH_XRE"/>
    <property type="match status" value="1"/>
</dbReference>
<feature type="domain" description="HTH cro/C1-type" evidence="2">
    <location>
        <begin position="13"/>
        <end position="67"/>
    </location>
</feature>
<accession>A0A366E2K5</accession>
<evidence type="ECO:0000256" key="1">
    <source>
        <dbReference type="ARBA" id="ARBA00023125"/>
    </source>
</evidence>
<dbReference type="SUPFAM" id="SSF47413">
    <property type="entry name" value="lambda repressor-like DNA-binding domains"/>
    <property type="match status" value="1"/>
</dbReference>
<dbReference type="GO" id="GO:0003677">
    <property type="term" value="F:DNA binding"/>
    <property type="evidence" value="ECO:0007669"/>
    <property type="project" value="UniProtKB-KW"/>
</dbReference>
<evidence type="ECO:0000313" key="3">
    <source>
        <dbReference type="EMBL" id="RBO96029.1"/>
    </source>
</evidence>